<name>A0ABY5QQQ8_9HYPH</name>
<protein>
    <submittedName>
        <fullName evidence="1">Uncharacterized protein</fullName>
    </submittedName>
</protein>
<sequence length="141" mass="15371">MSAPVKLAKVIDPAKAGKFSFEIMAYTDVIGGNVMDTKYAKELLSIDPFAELEDDCLIVWQLLGGTPQLARWSKTGKDQDGRFVRRGADTEAFRVGCISYSKADIGQSVNVLGRVVGAPREFPRDTPVSYTRSPARTARAA</sequence>
<evidence type="ECO:0000313" key="1">
    <source>
        <dbReference type="EMBL" id="UVC13510.1"/>
    </source>
</evidence>
<accession>A0ABY5QQQ8</accession>
<keyword evidence="2" id="KW-1185">Reference proteome</keyword>
<gene>
    <name evidence="1" type="ORF">IHQ72_22690</name>
</gene>
<evidence type="ECO:0000313" key="2">
    <source>
        <dbReference type="Proteomes" id="UP001058098"/>
    </source>
</evidence>
<dbReference type="RefSeq" id="WP_258117394.1">
    <property type="nucleotide sequence ID" value="NZ_CP062229.1"/>
</dbReference>
<organism evidence="1 2">
    <name type="scientific">Mesorhizobium onobrychidis</name>
    <dbReference type="NCBI Taxonomy" id="2775404"/>
    <lineage>
        <taxon>Bacteria</taxon>
        <taxon>Pseudomonadati</taxon>
        <taxon>Pseudomonadota</taxon>
        <taxon>Alphaproteobacteria</taxon>
        <taxon>Hyphomicrobiales</taxon>
        <taxon>Phyllobacteriaceae</taxon>
        <taxon>Mesorhizobium</taxon>
    </lineage>
</organism>
<proteinExistence type="predicted"/>
<reference evidence="1" key="1">
    <citation type="submission" date="2020-09" db="EMBL/GenBank/DDBJ databases">
        <title>Rhizobia associated with sainfoin plants.</title>
        <authorList>
            <person name="Asharfi S."/>
            <person name="Kuzmanovic N."/>
            <person name="Bunk B."/>
            <person name="Sproeer C."/>
            <person name="Becker M."/>
            <person name="Thuenen T."/>
        </authorList>
    </citation>
    <scope>NUCLEOTIDE SEQUENCE</scope>
    <source>
        <strain evidence="1">OM4</strain>
    </source>
</reference>
<dbReference type="EMBL" id="CP062229">
    <property type="protein sequence ID" value="UVC13510.1"/>
    <property type="molecule type" value="Genomic_DNA"/>
</dbReference>
<dbReference type="Proteomes" id="UP001058098">
    <property type="component" value="Chromosome"/>
</dbReference>